<evidence type="ECO:0000256" key="1">
    <source>
        <dbReference type="ARBA" id="ARBA00004196"/>
    </source>
</evidence>
<keyword evidence="5" id="KW-0732">Signal</keyword>
<evidence type="ECO:0000256" key="3">
    <source>
        <dbReference type="ARBA" id="ARBA00004613"/>
    </source>
</evidence>
<keyword evidence="9" id="KW-1185">Reference proteome</keyword>
<dbReference type="EMBL" id="JARBHB010000001">
    <property type="protein sequence ID" value="KAJ8896484.1"/>
    <property type="molecule type" value="Genomic_DNA"/>
</dbReference>
<keyword evidence="7" id="KW-0998">Cell outer membrane</keyword>
<dbReference type="Proteomes" id="UP001159363">
    <property type="component" value="Chromosome 1"/>
</dbReference>
<accession>A0ABQ9IJT5</accession>
<organism evidence="8 9">
    <name type="scientific">Dryococelus australis</name>
    <dbReference type="NCBI Taxonomy" id="614101"/>
    <lineage>
        <taxon>Eukaryota</taxon>
        <taxon>Metazoa</taxon>
        <taxon>Ecdysozoa</taxon>
        <taxon>Arthropoda</taxon>
        <taxon>Hexapoda</taxon>
        <taxon>Insecta</taxon>
        <taxon>Pterygota</taxon>
        <taxon>Neoptera</taxon>
        <taxon>Polyneoptera</taxon>
        <taxon>Phasmatodea</taxon>
        <taxon>Verophasmatodea</taxon>
        <taxon>Anareolatae</taxon>
        <taxon>Phasmatidae</taxon>
        <taxon>Eurycanthinae</taxon>
        <taxon>Dryococelus</taxon>
    </lineage>
</organism>
<reference evidence="8 9" key="1">
    <citation type="submission" date="2023-02" db="EMBL/GenBank/DDBJ databases">
        <title>LHISI_Scaffold_Assembly.</title>
        <authorList>
            <person name="Stuart O.P."/>
            <person name="Cleave R."/>
            <person name="Magrath M.J.L."/>
            <person name="Mikheyev A.S."/>
        </authorList>
    </citation>
    <scope>NUCLEOTIDE SEQUENCE [LARGE SCALE GENOMIC DNA]</scope>
    <source>
        <strain evidence="8">Daus_M_001</strain>
        <tissue evidence="8">Leg muscle</tissue>
    </source>
</reference>
<dbReference type="NCBIfam" id="TIGR01376">
    <property type="entry name" value="POMP_repeat"/>
    <property type="match status" value="1"/>
</dbReference>
<evidence type="ECO:0000256" key="5">
    <source>
        <dbReference type="ARBA" id="ARBA00022729"/>
    </source>
</evidence>
<evidence type="ECO:0000256" key="4">
    <source>
        <dbReference type="ARBA" id="ARBA00022525"/>
    </source>
</evidence>
<comment type="caution">
    <text evidence="8">The sequence shown here is derived from an EMBL/GenBank/DDBJ whole genome shotgun (WGS) entry which is preliminary data.</text>
</comment>
<keyword evidence="4" id="KW-0964">Secreted</keyword>
<feature type="non-terminal residue" evidence="8">
    <location>
        <position position="152"/>
    </location>
</feature>
<gene>
    <name evidence="8" type="ORF">PR048_001828</name>
</gene>
<evidence type="ECO:0000256" key="7">
    <source>
        <dbReference type="ARBA" id="ARBA00023237"/>
    </source>
</evidence>
<dbReference type="InterPro" id="IPR003368">
    <property type="entry name" value="POMP_repeat"/>
</dbReference>
<keyword evidence="6" id="KW-0472">Membrane</keyword>
<protein>
    <submittedName>
        <fullName evidence="8">Uncharacterized protein</fullName>
    </submittedName>
</protein>
<evidence type="ECO:0000313" key="8">
    <source>
        <dbReference type="EMBL" id="KAJ8896484.1"/>
    </source>
</evidence>
<evidence type="ECO:0000256" key="2">
    <source>
        <dbReference type="ARBA" id="ARBA00004442"/>
    </source>
</evidence>
<sequence length="152" mass="17203">MAEVENVRNFKLYKSHRNWHTSDFESLFRSEEYSVKWLTNYFSGNTAESRGGALSSSRKNEDMFAVSRVLGLSKIIGEELGVSQGMVSLTVHIVANADNWVKFPYTENEILQSKELWQSKYCFPTAIVVMKGNPTSNVHATCNGRAMFKGVH</sequence>
<proteinExistence type="predicted"/>
<comment type="subcellular location">
    <subcellularLocation>
        <location evidence="1">Cell envelope</location>
    </subcellularLocation>
    <subcellularLocation>
        <location evidence="2">Cell outer membrane</location>
    </subcellularLocation>
    <subcellularLocation>
        <location evidence="3">Secreted</location>
    </subcellularLocation>
</comment>
<name>A0ABQ9IJT5_9NEOP</name>
<evidence type="ECO:0000313" key="9">
    <source>
        <dbReference type="Proteomes" id="UP001159363"/>
    </source>
</evidence>
<evidence type="ECO:0000256" key="6">
    <source>
        <dbReference type="ARBA" id="ARBA00023136"/>
    </source>
</evidence>